<reference evidence="1" key="1">
    <citation type="submission" date="2018-05" db="EMBL/GenBank/DDBJ databases">
        <authorList>
            <person name="Lanie J.A."/>
            <person name="Ng W.-L."/>
            <person name="Kazmierczak K.M."/>
            <person name="Andrzejewski T.M."/>
            <person name="Davidsen T.M."/>
            <person name="Wayne K.J."/>
            <person name="Tettelin H."/>
            <person name="Glass J.I."/>
            <person name="Rusch D."/>
            <person name="Podicherti R."/>
            <person name="Tsui H.-C.T."/>
            <person name="Winkler M.E."/>
        </authorList>
    </citation>
    <scope>NUCLEOTIDE SEQUENCE</scope>
</reference>
<dbReference type="PANTHER" id="PTHR43232">
    <property type="entry name" value="MOLYBDENUM COFACTOR BIOSYNTHESIS PROTEIN B"/>
    <property type="match status" value="1"/>
</dbReference>
<dbReference type="InterPro" id="IPR036425">
    <property type="entry name" value="MoaB/Mog-like_dom_sf"/>
</dbReference>
<dbReference type="AlphaFoldDB" id="A0A382RN15"/>
<dbReference type="EMBL" id="UINC01122297">
    <property type="protein sequence ID" value="SVC98021.1"/>
    <property type="molecule type" value="Genomic_DNA"/>
</dbReference>
<evidence type="ECO:0000313" key="1">
    <source>
        <dbReference type="EMBL" id="SVC98021.1"/>
    </source>
</evidence>
<name>A0A382RN15_9ZZZZ</name>
<feature type="non-terminal residue" evidence="1">
    <location>
        <position position="49"/>
    </location>
</feature>
<dbReference type="GO" id="GO:0006777">
    <property type="term" value="P:Mo-molybdopterin cofactor biosynthetic process"/>
    <property type="evidence" value="ECO:0007669"/>
    <property type="project" value="InterPro"/>
</dbReference>
<dbReference type="SUPFAM" id="SSF53218">
    <property type="entry name" value="Molybdenum cofactor biosynthesis proteins"/>
    <property type="match status" value="1"/>
</dbReference>
<dbReference type="InterPro" id="IPR012245">
    <property type="entry name" value="MoaB"/>
</dbReference>
<evidence type="ECO:0008006" key="2">
    <source>
        <dbReference type="Google" id="ProtNLM"/>
    </source>
</evidence>
<accession>A0A382RN15</accession>
<protein>
    <recommendedName>
        <fullName evidence="2">MoaB/Mog domain-containing protein</fullName>
    </recommendedName>
</protein>
<dbReference type="GO" id="GO:0005829">
    <property type="term" value="C:cytosol"/>
    <property type="evidence" value="ECO:0007669"/>
    <property type="project" value="TreeGrafter"/>
</dbReference>
<organism evidence="1">
    <name type="scientific">marine metagenome</name>
    <dbReference type="NCBI Taxonomy" id="408172"/>
    <lineage>
        <taxon>unclassified sequences</taxon>
        <taxon>metagenomes</taxon>
        <taxon>ecological metagenomes</taxon>
    </lineage>
</organism>
<gene>
    <name evidence="1" type="ORF">METZ01_LOCUS350875</name>
</gene>
<dbReference type="PANTHER" id="PTHR43232:SF2">
    <property type="entry name" value="MOLYBDENUM COFACTOR BIOSYNTHESIS PROTEIN B"/>
    <property type="match status" value="1"/>
</dbReference>
<sequence>MSEKKCVNIVILTVSDTRTEADDKSGQVLVDRIQEAGHHLVEKKIIKDE</sequence>
<dbReference type="Gene3D" id="3.40.980.10">
    <property type="entry name" value="MoaB/Mog-like domain"/>
    <property type="match status" value="1"/>
</dbReference>
<proteinExistence type="predicted"/>